<sequence>MRPLFTAPTSFFSTALIASAVLSSSALLTACGGDSSSSTEIVGPREIAATIPFAAVVGDADVVCGEDYLNVGSDATTVSFVDFRFYVHDFKLVTDTGAEIEVSLDDVSTTGSGESDASETSPSQNSRVAQLDFRDTLGCEAEADVNPNFNDGVQVTATVEEGVTVAAIRFTLGVPFDLNHKDQAAADEPLRNPGRASGAGWNWQGGYKFTGIDVAPVGGWTDPQDGERTGNRWNMHLGSTGCPVSVSDLESGTEPETCENPNRPEITIELGAIDVEQAEIVIDYAALVSGVSVAQDEGGAPGCMSGTTDPECEAVFANLGLGLDLGAGENAESEQSVFSVREKASAE</sequence>
<accession>A0A1N7IU45</accession>
<gene>
    <name evidence="4" type="ORF">SAMN05421686_1014</name>
</gene>
<dbReference type="Proteomes" id="UP000185639">
    <property type="component" value="Unassembled WGS sequence"/>
</dbReference>
<evidence type="ECO:0000256" key="1">
    <source>
        <dbReference type="SAM" id="MobiDB-lite"/>
    </source>
</evidence>
<dbReference type="InterPro" id="IPR046863">
    <property type="entry name" value="MbnP-like_dom"/>
</dbReference>
<proteinExistence type="predicted"/>
<dbReference type="InterPro" id="IPR023977">
    <property type="entry name" value="MbnP-like"/>
</dbReference>
<feature type="domain" description="Copper-binding protein MbnP-like" evidence="3">
    <location>
        <begin position="49"/>
        <end position="305"/>
    </location>
</feature>
<evidence type="ECO:0000313" key="4">
    <source>
        <dbReference type="EMBL" id="SIS40594.1"/>
    </source>
</evidence>
<dbReference type="STRING" id="484498.SAMN05421686_1014"/>
<feature type="signal peptide" evidence="2">
    <location>
        <begin position="1"/>
        <end position="30"/>
    </location>
</feature>
<dbReference type="PROSITE" id="PS51257">
    <property type="entry name" value="PROKAR_LIPOPROTEIN"/>
    <property type="match status" value="1"/>
</dbReference>
<feature type="chain" id="PRO_5009942856" evidence="2">
    <location>
        <begin position="31"/>
        <end position="347"/>
    </location>
</feature>
<dbReference type="RefSeq" id="WP_245820011.1">
    <property type="nucleotide sequence ID" value="NZ_FTOH01000001.1"/>
</dbReference>
<organism evidence="4 5">
    <name type="scientific">Thalassolituus maritimus</name>
    <dbReference type="NCBI Taxonomy" id="484498"/>
    <lineage>
        <taxon>Bacteria</taxon>
        <taxon>Pseudomonadati</taxon>
        <taxon>Pseudomonadota</taxon>
        <taxon>Gammaproteobacteria</taxon>
        <taxon>Oceanospirillales</taxon>
        <taxon>Oceanospirillaceae</taxon>
        <taxon>Thalassolituus</taxon>
    </lineage>
</organism>
<name>A0A1N7IU45_9GAMM</name>
<evidence type="ECO:0000259" key="3">
    <source>
        <dbReference type="Pfam" id="PF20243"/>
    </source>
</evidence>
<reference evidence="5" key="1">
    <citation type="submission" date="2017-01" db="EMBL/GenBank/DDBJ databases">
        <authorList>
            <person name="Varghese N."/>
            <person name="Submissions S."/>
        </authorList>
    </citation>
    <scope>NUCLEOTIDE SEQUENCE [LARGE SCALE GENOMIC DNA]</scope>
    <source>
        <strain evidence="5">DSM 24913</strain>
    </source>
</reference>
<dbReference type="AlphaFoldDB" id="A0A1N7IU45"/>
<keyword evidence="5" id="KW-1185">Reference proteome</keyword>
<keyword evidence="2" id="KW-0732">Signal</keyword>
<evidence type="ECO:0000256" key="2">
    <source>
        <dbReference type="SAM" id="SignalP"/>
    </source>
</evidence>
<dbReference type="Pfam" id="PF20243">
    <property type="entry name" value="MbnP"/>
    <property type="match status" value="1"/>
</dbReference>
<evidence type="ECO:0000313" key="5">
    <source>
        <dbReference type="Proteomes" id="UP000185639"/>
    </source>
</evidence>
<feature type="region of interest" description="Disordered" evidence="1">
    <location>
        <begin position="106"/>
        <end position="128"/>
    </location>
</feature>
<dbReference type="EMBL" id="FTOH01000001">
    <property type="protein sequence ID" value="SIS40594.1"/>
    <property type="molecule type" value="Genomic_DNA"/>
</dbReference>
<protein>
    <submittedName>
        <fullName evidence="4">Methanobactin biosynthesis cassette protein MbnP</fullName>
    </submittedName>
</protein>
<dbReference type="NCBIfam" id="TIGR04052">
    <property type="entry name" value="MbnP_like_WxW"/>
    <property type="match status" value="1"/>
</dbReference>